<dbReference type="AlphaFoldDB" id="A0A4U6D7M8"/>
<proteinExistence type="predicted"/>
<comment type="caution">
    <text evidence="1">The sequence shown here is derived from an EMBL/GenBank/DDBJ whole genome shotgun (WGS) entry which is preliminary data.</text>
</comment>
<protein>
    <submittedName>
        <fullName evidence="1">Uncharacterized protein</fullName>
    </submittedName>
</protein>
<keyword evidence="2" id="KW-1185">Reference proteome</keyword>
<reference evidence="1 2" key="1">
    <citation type="submission" date="2019-05" db="EMBL/GenBank/DDBJ databases">
        <title>Dyadobacter AR-3-8 sp. nov., isolated from arctic soil.</title>
        <authorList>
            <person name="Chaudhary D.K."/>
        </authorList>
    </citation>
    <scope>NUCLEOTIDE SEQUENCE [LARGE SCALE GENOMIC DNA]</scope>
    <source>
        <strain evidence="1 2">AR-3-8</strain>
    </source>
</reference>
<evidence type="ECO:0000313" key="1">
    <source>
        <dbReference type="EMBL" id="TKT92291.1"/>
    </source>
</evidence>
<sequence length="64" mass="7131">MQIEDHFDTVASRIEASKKRNGQRQGDPVRGVEAITTAVMSESKNLRLLSGKPALDMAYQKLEN</sequence>
<organism evidence="1 2">
    <name type="scientific">Dyadobacter frigoris</name>
    <dbReference type="NCBI Taxonomy" id="2576211"/>
    <lineage>
        <taxon>Bacteria</taxon>
        <taxon>Pseudomonadati</taxon>
        <taxon>Bacteroidota</taxon>
        <taxon>Cytophagia</taxon>
        <taxon>Cytophagales</taxon>
        <taxon>Spirosomataceae</taxon>
        <taxon>Dyadobacter</taxon>
    </lineage>
</organism>
<gene>
    <name evidence="1" type="ORF">FDK13_09940</name>
</gene>
<accession>A0A4U6D7M8</accession>
<dbReference type="Proteomes" id="UP000304900">
    <property type="component" value="Unassembled WGS sequence"/>
</dbReference>
<dbReference type="RefSeq" id="WP_137339836.1">
    <property type="nucleotide sequence ID" value="NZ_BSQH01000007.1"/>
</dbReference>
<evidence type="ECO:0000313" key="2">
    <source>
        <dbReference type="Proteomes" id="UP000304900"/>
    </source>
</evidence>
<dbReference type="EMBL" id="SZVO01000004">
    <property type="protein sequence ID" value="TKT92291.1"/>
    <property type="molecule type" value="Genomic_DNA"/>
</dbReference>
<name>A0A4U6D7M8_9BACT</name>